<dbReference type="GO" id="GO:0005634">
    <property type="term" value="C:nucleus"/>
    <property type="evidence" value="ECO:0007669"/>
    <property type="project" value="UniProtKB-SubCell"/>
</dbReference>
<dbReference type="PANTHER" id="PTHR10643:SF2">
    <property type="entry name" value="KINETOCHORE PROTEIN NDC80 HOMOLOG"/>
    <property type="match status" value="1"/>
</dbReference>
<dbReference type="Pfam" id="PF24487">
    <property type="entry name" value="NDC80_loop"/>
    <property type="match status" value="1"/>
</dbReference>
<dbReference type="InterPro" id="IPR040967">
    <property type="entry name" value="DUF5595"/>
</dbReference>
<evidence type="ECO:0000256" key="6">
    <source>
        <dbReference type="ARBA" id="ARBA00023054"/>
    </source>
</evidence>
<evidence type="ECO:0000256" key="4">
    <source>
        <dbReference type="ARBA" id="ARBA00022776"/>
    </source>
</evidence>
<keyword evidence="6 11" id="KW-0175">Coiled coil</keyword>
<sequence length="695" mass="77382">MSAFSSTSSTSSSMSSSSRRQTLGAVSTNDTNIMRGRASLGASRVSMVKPPPPAAANAAAYTSTSAYTSNTSMIGGMVFTAPAASAFMAKTPTKSGGGGNFLAPTFSNSAKKSSRKSITGRTSIGNANAFLGLGTGAERATQPRTSLSRRSSIFDKPASSIVKDPRPLSDKTYMADSIRNLMSFLTQHGYSTAVNVKMLSSPSVTDFQRMFKFLYAHLDASYPFAGKLEDEIPVLFKRMKYPFTISKSSLFAVGSPHTWPTLLGALSWLVELVTYSMSVDPMACLFPSVGDGFDQELRSDNQIFFEYLSRAYVSFLEGSDNYDDLRAELANTFDARNVMIDRDVERLTQEKDAYLAEIEESRKPSPLEAIEARRKLMVSDKDKFLKYVQNLEQHKVANERKLDDHAQEVTAAKRELDQLHQDRAQLQAQIDAQDMSPADVERITKERQQVDEALRAAVVAREEMERIAWEREMQVTRKIAEMEQMISAYNKLAETLMIIPTDAVNADGVDFEIQLNMNGSNPHSVLNVDVNEHARPALTRLREKFTVQHQLATEQLASCQERLEQEAEMVTERETEVNVLESKAAKIEQEQRAEKEALLHEYKEQSDVILELEQQLKQLRMGANAGLMESERQVKKAKSELDAALAQCDQEKNECNAVIVKTLELVTAHKTRIQERLAQVKSVGARIHREVQSAM</sequence>
<evidence type="ECO:0000256" key="2">
    <source>
        <dbReference type="ARBA" id="ARBA00022454"/>
    </source>
</evidence>
<feature type="compositionally biased region" description="Low complexity" evidence="12">
    <location>
        <begin position="1"/>
        <end position="18"/>
    </location>
</feature>
<dbReference type="EMBL" id="KE346360">
    <property type="protein sequence ID" value="KJE89085.1"/>
    <property type="molecule type" value="Genomic_DNA"/>
</dbReference>
<feature type="coiled-coil region" evidence="11">
    <location>
        <begin position="388"/>
        <end position="463"/>
    </location>
</feature>
<evidence type="ECO:0000313" key="17">
    <source>
        <dbReference type="Proteomes" id="UP000008743"/>
    </source>
</evidence>
<accession>A0A0D2WHJ3</accession>
<dbReference type="Gene3D" id="1.10.418.30">
    <property type="entry name" value="Ncd80 complex, Ncd80 subunit"/>
    <property type="match status" value="1"/>
</dbReference>
<feature type="domain" description="DUF5595" evidence="14">
    <location>
        <begin position="301"/>
        <end position="363"/>
    </location>
</feature>
<dbReference type="GO" id="GO:0005815">
    <property type="term" value="C:microtubule organizing center"/>
    <property type="evidence" value="ECO:0007669"/>
    <property type="project" value="UniProtKB-ARBA"/>
</dbReference>
<evidence type="ECO:0000256" key="7">
    <source>
        <dbReference type="ARBA" id="ARBA00023242"/>
    </source>
</evidence>
<dbReference type="RefSeq" id="XP_004365505.2">
    <property type="nucleotide sequence ID" value="XM_004365448.2"/>
</dbReference>
<dbReference type="PhylomeDB" id="A0A0D2WHJ3"/>
<keyword evidence="17" id="KW-1185">Reference proteome</keyword>
<dbReference type="GO" id="GO:0000226">
    <property type="term" value="P:microtubule cytoskeleton organization"/>
    <property type="evidence" value="ECO:0007669"/>
    <property type="project" value="UniProtKB-ARBA"/>
</dbReference>
<dbReference type="Pfam" id="PF18077">
    <property type="entry name" value="DUF5595"/>
    <property type="match status" value="1"/>
</dbReference>
<keyword evidence="3 10" id="KW-0132">Cell division</keyword>
<name>A0A0D2WHJ3_CAPO3</name>
<dbReference type="Proteomes" id="UP000008743">
    <property type="component" value="Unassembled WGS sequence"/>
</dbReference>
<dbReference type="FunFam" id="1.10.418.30:FF:000002">
    <property type="entry name" value="NDC80, kinetochore complex component"/>
    <property type="match status" value="1"/>
</dbReference>
<dbReference type="Gene3D" id="6.10.250.1950">
    <property type="match status" value="1"/>
</dbReference>
<keyword evidence="9 10" id="KW-0137">Centromere</keyword>
<keyword evidence="8 10" id="KW-0131">Cell cycle</keyword>
<evidence type="ECO:0000259" key="15">
    <source>
        <dbReference type="Pfam" id="PF24487"/>
    </source>
</evidence>
<comment type="subcellular location">
    <subcellularLocation>
        <location evidence="10">Chromosome</location>
        <location evidence="10">Centromere</location>
        <location evidence="10">Kinetochore</location>
    </subcellularLocation>
    <subcellularLocation>
        <location evidence="10">Nucleus</location>
    </subcellularLocation>
</comment>
<keyword evidence="4 10" id="KW-0498">Mitosis</keyword>
<proteinExistence type="inferred from homology"/>
<evidence type="ECO:0000256" key="5">
    <source>
        <dbReference type="ARBA" id="ARBA00022838"/>
    </source>
</evidence>
<feature type="compositionally biased region" description="Polar residues" evidence="12">
    <location>
        <begin position="19"/>
        <end position="32"/>
    </location>
</feature>
<evidence type="ECO:0000256" key="12">
    <source>
        <dbReference type="SAM" id="MobiDB-lite"/>
    </source>
</evidence>
<comment type="subunit">
    <text evidence="10">Component of the NDC80 complex.</text>
</comment>
<evidence type="ECO:0000256" key="1">
    <source>
        <dbReference type="ARBA" id="ARBA00007050"/>
    </source>
</evidence>
<evidence type="ECO:0000313" key="16">
    <source>
        <dbReference type="EMBL" id="KJE89085.1"/>
    </source>
</evidence>
<dbReference type="InterPro" id="IPR057091">
    <property type="entry name" value="NDC80_loop"/>
</dbReference>
<evidence type="ECO:0000256" key="11">
    <source>
        <dbReference type="SAM" id="Coils"/>
    </source>
</evidence>
<dbReference type="AlphaFoldDB" id="A0A0D2WHJ3"/>
<dbReference type="GO" id="GO:0051315">
    <property type="term" value="P:attachment of mitotic spindle microtubules to kinetochore"/>
    <property type="evidence" value="ECO:0007669"/>
    <property type="project" value="UniProtKB-UniRule"/>
</dbReference>
<dbReference type="eggNOG" id="KOG0995">
    <property type="taxonomic scope" value="Eukaryota"/>
</dbReference>
<dbReference type="InterPro" id="IPR038273">
    <property type="entry name" value="Ndc80_sf"/>
</dbReference>
<gene>
    <name evidence="16" type="ORF">CAOG_000634</name>
</gene>
<comment type="similarity">
    <text evidence="1 10">Belongs to the NDC80/HEC1 family.</text>
</comment>
<dbReference type="Pfam" id="PF03801">
    <property type="entry name" value="Ndc80_HEC"/>
    <property type="match status" value="1"/>
</dbReference>
<comment type="function">
    <text evidence="10">Acts as a component of the essential kinetochore-associated NDC80 complex, which is required for chromosome segregation and spindle checkpoint activity.</text>
</comment>
<organism evidence="16 17">
    <name type="scientific">Capsaspora owczarzaki (strain ATCC 30864)</name>
    <dbReference type="NCBI Taxonomy" id="595528"/>
    <lineage>
        <taxon>Eukaryota</taxon>
        <taxon>Filasterea</taxon>
        <taxon>Capsaspora</taxon>
    </lineage>
</organism>
<feature type="domain" description="Kinetochore protein Ndc80 CH" evidence="13">
    <location>
        <begin position="151"/>
        <end position="275"/>
    </location>
</feature>
<dbReference type="InParanoid" id="A0A0D2WHJ3"/>
<dbReference type="InterPro" id="IPR005550">
    <property type="entry name" value="Kinetochore_Ndc80"/>
</dbReference>
<dbReference type="GO" id="GO:0051301">
    <property type="term" value="P:cell division"/>
    <property type="evidence" value="ECO:0007669"/>
    <property type="project" value="UniProtKB-UniRule"/>
</dbReference>
<evidence type="ECO:0000256" key="9">
    <source>
        <dbReference type="ARBA" id="ARBA00023328"/>
    </source>
</evidence>
<dbReference type="STRING" id="595528.A0A0D2WHJ3"/>
<evidence type="ECO:0000259" key="14">
    <source>
        <dbReference type="Pfam" id="PF18077"/>
    </source>
</evidence>
<protein>
    <recommendedName>
        <fullName evidence="10">Kinetochore protein NDC80</fullName>
    </recommendedName>
</protein>
<evidence type="ECO:0000256" key="8">
    <source>
        <dbReference type="ARBA" id="ARBA00023306"/>
    </source>
</evidence>
<keyword evidence="5 10" id="KW-0995">Kinetochore</keyword>
<dbReference type="GO" id="GO:0031262">
    <property type="term" value="C:Ndc80 complex"/>
    <property type="evidence" value="ECO:0007669"/>
    <property type="project" value="UniProtKB-UniRule"/>
</dbReference>
<keyword evidence="2 10" id="KW-0158">Chromosome</keyword>
<feature type="region of interest" description="Disordered" evidence="12">
    <location>
        <begin position="1"/>
        <end position="34"/>
    </location>
</feature>
<feature type="coiled-coil region" evidence="11">
    <location>
        <begin position="570"/>
        <end position="654"/>
    </location>
</feature>
<keyword evidence="7 10" id="KW-0539">Nucleus</keyword>
<evidence type="ECO:0000259" key="13">
    <source>
        <dbReference type="Pfam" id="PF03801"/>
    </source>
</evidence>
<reference evidence="17" key="1">
    <citation type="submission" date="2011-02" db="EMBL/GenBank/DDBJ databases">
        <title>The Genome Sequence of Capsaspora owczarzaki ATCC 30864.</title>
        <authorList>
            <person name="Russ C."/>
            <person name="Cuomo C."/>
            <person name="Burger G."/>
            <person name="Gray M.W."/>
            <person name="Holland P.W.H."/>
            <person name="King N."/>
            <person name="Lang F.B.F."/>
            <person name="Roger A.J."/>
            <person name="Ruiz-Trillo I."/>
            <person name="Young S.K."/>
            <person name="Zeng Q."/>
            <person name="Gargeya S."/>
            <person name="Alvarado L."/>
            <person name="Berlin A."/>
            <person name="Chapman S.B."/>
            <person name="Chen Z."/>
            <person name="Freedman E."/>
            <person name="Gellesch M."/>
            <person name="Goldberg J."/>
            <person name="Griggs A."/>
            <person name="Gujja S."/>
            <person name="Heilman E."/>
            <person name="Heiman D."/>
            <person name="Howarth C."/>
            <person name="Mehta T."/>
            <person name="Neiman D."/>
            <person name="Pearson M."/>
            <person name="Roberts A."/>
            <person name="Saif S."/>
            <person name="Shea T."/>
            <person name="Shenoy N."/>
            <person name="Sisk P."/>
            <person name="Stolte C."/>
            <person name="Sykes S."/>
            <person name="White J."/>
            <person name="Yandava C."/>
            <person name="Haas B."/>
            <person name="Nusbaum C."/>
            <person name="Birren B."/>
        </authorList>
    </citation>
    <scope>NUCLEOTIDE SEQUENCE</scope>
    <source>
        <strain evidence="17">ATCC 30864</strain>
    </source>
</reference>
<dbReference type="PANTHER" id="PTHR10643">
    <property type="entry name" value="KINETOCHORE PROTEIN NDC80"/>
    <property type="match status" value="1"/>
</dbReference>
<feature type="domain" description="Kinetochore protein NDC80 loop region" evidence="15">
    <location>
        <begin position="462"/>
        <end position="679"/>
    </location>
</feature>
<evidence type="ECO:0000256" key="3">
    <source>
        <dbReference type="ARBA" id="ARBA00022618"/>
    </source>
</evidence>
<dbReference type="GO" id="GO:0005737">
    <property type="term" value="C:cytoplasm"/>
    <property type="evidence" value="ECO:0007669"/>
    <property type="project" value="UniProtKB-ARBA"/>
</dbReference>
<dbReference type="OrthoDB" id="7459479at2759"/>
<evidence type="ECO:0000256" key="10">
    <source>
        <dbReference type="RuleBase" id="RU368072"/>
    </source>
</evidence>
<dbReference type="InterPro" id="IPR055260">
    <property type="entry name" value="Ndc80_CH"/>
</dbReference>
<dbReference type="FunCoup" id="A0A0D2WHJ3">
    <property type="interactions" value="179"/>
</dbReference>